<dbReference type="InterPro" id="IPR002018">
    <property type="entry name" value="CarbesteraseB"/>
</dbReference>
<feature type="domain" description="Carboxylesterase type B" evidence="1">
    <location>
        <begin position="42"/>
        <end position="537"/>
    </location>
</feature>
<dbReference type="InParanoid" id="F4RR12"/>
<dbReference type="InterPro" id="IPR050309">
    <property type="entry name" value="Type-B_Carboxylest/Lipase"/>
</dbReference>
<keyword evidence="3" id="KW-1185">Reference proteome</keyword>
<dbReference type="Gene3D" id="3.40.50.1820">
    <property type="entry name" value="alpha/beta hydrolase"/>
    <property type="match status" value="1"/>
</dbReference>
<gene>
    <name evidence="2" type="ORF">MELLADRAFT_123903</name>
</gene>
<dbReference type="Pfam" id="PF00135">
    <property type="entry name" value="COesterase"/>
    <property type="match status" value="1"/>
</dbReference>
<proteinExistence type="predicted"/>
<dbReference type="HOGENOM" id="CLU_006586_16_4_1"/>
<reference evidence="3" key="1">
    <citation type="journal article" date="2011" name="Proc. Natl. Acad. Sci. U.S.A.">
        <title>Obligate biotrophy features unraveled by the genomic analysis of rust fungi.</title>
        <authorList>
            <person name="Duplessis S."/>
            <person name="Cuomo C.A."/>
            <person name="Lin Y.-C."/>
            <person name="Aerts A."/>
            <person name="Tisserant E."/>
            <person name="Veneault-Fourrey C."/>
            <person name="Joly D.L."/>
            <person name="Hacquard S."/>
            <person name="Amselem J."/>
            <person name="Cantarel B.L."/>
            <person name="Chiu R."/>
            <person name="Coutinho P.M."/>
            <person name="Feau N."/>
            <person name="Field M."/>
            <person name="Frey P."/>
            <person name="Gelhaye E."/>
            <person name="Goldberg J."/>
            <person name="Grabherr M.G."/>
            <person name="Kodira C.D."/>
            <person name="Kohler A."/>
            <person name="Kuees U."/>
            <person name="Lindquist E.A."/>
            <person name="Lucas S.M."/>
            <person name="Mago R."/>
            <person name="Mauceli E."/>
            <person name="Morin E."/>
            <person name="Murat C."/>
            <person name="Pangilinan J.L."/>
            <person name="Park R."/>
            <person name="Pearson M."/>
            <person name="Quesneville H."/>
            <person name="Rouhier N."/>
            <person name="Sakthikumar S."/>
            <person name="Salamov A.A."/>
            <person name="Schmutz J."/>
            <person name="Selles B."/>
            <person name="Shapiro H."/>
            <person name="Tanguay P."/>
            <person name="Tuskan G.A."/>
            <person name="Henrissat B."/>
            <person name="Van de Peer Y."/>
            <person name="Rouze P."/>
            <person name="Ellis J.G."/>
            <person name="Dodds P.N."/>
            <person name="Schein J.E."/>
            <person name="Zhong S."/>
            <person name="Hamelin R.C."/>
            <person name="Grigoriev I.V."/>
            <person name="Szabo L.J."/>
            <person name="Martin F."/>
        </authorList>
    </citation>
    <scope>NUCLEOTIDE SEQUENCE [LARGE SCALE GENOMIC DNA]</scope>
    <source>
        <strain evidence="3">98AG31 / pathotype 3-4-7</strain>
    </source>
</reference>
<dbReference type="eggNOG" id="KOG1516">
    <property type="taxonomic scope" value="Eukaryota"/>
</dbReference>
<dbReference type="EMBL" id="GL883114">
    <property type="protein sequence ID" value="EGG05225.1"/>
    <property type="molecule type" value="Genomic_DNA"/>
</dbReference>
<dbReference type="AlphaFoldDB" id="F4RR12"/>
<evidence type="ECO:0000259" key="1">
    <source>
        <dbReference type="Pfam" id="PF00135"/>
    </source>
</evidence>
<dbReference type="STRING" id="747676.F4RR12"/>
<sequence length="559" mass="61483">MSSNDKLLVNTNFGPVVGFQDTHPLSDRSTASSVASGQIGDQLPINKWLGIPYAQAARWTRPTPPNSWQEPLLCHEFGPHFPQLRFPQEPLSQQPVSVEVIYLGKPGLHPRAWREQSEEKGHNLNVFLPDEVQTGDKVPVMVWIYGGALLNGSACVSMYDPTEWIRREAAEGRKFIVVTGNYRVNLFGFLSSSELAAQDEDGLSGNYGAYDCISYLQWVQDNIAKFGGDPDNVTAFGESAGGVVVSNLLLCQKKLFKNAILQSGTPGTIPYVEPKLADTFYEELCDKALKTTPQAERLAALRSLPADELLKYSPQGAGTVGFSTEQSNKGIWTSASGNDALKEGKWSPYLKSVLLGTTKDEGSIFAMLFQGVSKDGYDLMCERMYSKVPRAHLDKLYPPVFPDIKSGESPDYASSVACQLLSDQIFIAPTENCAKILSSTPNAQTGERLSVYMYKLNATVDKIEDGRGLGAFHSVDVPFIFNIKGAWSEDSTNAKTSALMGKYWYTFAKSGCPESTWPQYDIAAPFRTVFEVDGGTSVEDMAGKSELEKARHEFWNQIS</sequence>
<dbReference type="ESTHER" id="9basi-f4rr12">
    <property type="family name" value="Carb_B_Root"/>
</dbReference>
<dbReference type="PANTHER" id="PTHR11559">
    <property type="entry name" value="CARBOXYLESTERASE"/>
    <property type="match status" value="1"/>
</dbReference>
<dbReference type="OrthoDB" id="408631at2759"/>
<dbReference type="Proteomes" id="UP000001072">
    <property type="component" value="Unassembled WGS sequence"/>
</dbReference>
<dbReference type="GeneID" id="18926523"/>
<dbReference type="KEGG" id="mlr:MELLADRAFT_123903"/>
<dbReference type="SUPFAM" id="SSF53474">
    <property type="entry name" value="alpha/beta-Hydrolases"/>
    <property type="match status" value="1"/>
</dbReference>
<evidence type="ECO:0000313" key="3">
    <source>
        <dbReference type="Proteomes" id="UP000001072"/>
    </source>
</evidence>
<accession>F4RR12</accession>
<organism evidence="3">
    <name type="scientific">Melampsora larici-populina (strain 98AG31 / pathotype 3-4-7)</name>
    <name type="common">Poplar leaf rust fungus</name>
    <dbReference type="NCBI Taxonomy" id="747676"/>
    <lineage>
        <taxon>Eukaryota</taxon>
        <taxon>Fungi</taxon>
        <taxon>Dikarya</taxon>
        <taxon>Basidiomycota</taxon>
        <taxon>Pucciniomycotina</taxon>
        <taxon>Pucciniomycetes</taxon>
        <taxon>Pucciniales</taxon>
        <taxon>Melampsoraceae</taxon>
        <taxon>Melampsora</taxon>
    </lineage>
</organism>
<name>F4RR12_MELLP</name>
<dbReference type="InterPro" id="IPR029058">
    <property type="entry name" value="AB_hydrolase_fold"/>
</dbReference>
<evidence type="ECO:0000313" key="2">
    <source>
        <dbReference type="EMBL" id="EGG05225.1"/>
    </source>
</evidence>
<dbReference type="RefSeq" id="XP_007411590.1">
    <property type="nucleotide sequence ID" value="XM_007411528.1"/>
</dbReference>
<protein>
    <submittedName>
        <fullName evidence="2">Carboxylesterase</fullName>
    </submittedName>
</protein>
<dbReference type="VEuPathDB" id="FungiDB:MELLADRAFT_123903"/>